<accession>A0A9X3YNP5</accession>
<sequence>MASTEKTPTRIKPQPDAGDGAQNAHDAADTSAADAGGDEPNAAAAVHELTDTLGRAWSEARGTVNQLGVDLGKRAKNVRAETRRAASEARETLSDAAGDMAELGEEIAEDAIELGRALGLGVSRFVRKHPVRSVAIAAAAGAVFAHLLRGRRRD</sequence>
<evidence type="ECO:0000313" key="2">
    <source>
        <dbReference type="EMBL" id="MDC8015109.1"/>
    </source>
</evidence>
<dbReference type="Proteomes" id="UP001139971">
    <property type="component" value="Unassembled WGS sequence"/>
</dbReference>
<evidence type="ECO:0000256" key="1">
    <source>
        <dbReference type="SAM" id="MobiDB-lite"/>
    </source>
</evidence>
<feature type="region of interest" description="Disordered" evidence="1">
    <location>
        <begin position="1"/>
        <end position="43"/>
    </location>
</feature>
<name>A0A9X3YNP5_9GAMM</name>
<gene>
    <name evidence="2" type="ORF">OD750_021405</name>
</gene>
<evidence type="ECO:0008006" key="4">
    <source>
        <dbReference type="Google" id="ProtNLM"/>
    </source>
</evidence>
<dbReference type="RefSeq" id="WP_263544132.1">
    <property type="nucleotide sequence ID" value="NZ_JAOVZO020000020.1"/>
</dbReference>
<evidence type="ECO:0000313" key="3">
    <source>
        <dbReference type="Proteomes" id="UP001139971"/>
    </source>
</evidence>
<proteinExistence type="predicted"/>
<dbReference type="EMBL" id="JAOVZO020000020">
    <property type="protein sequence ID" value="MDC8015109.1"/>
    <property type="molecule type" value="Genomic_DNA"/>
</dbReference>
<reference evidence="2" key="1">
    <citation type="submission" date="2023-02" db="EMBL/GenBank/DDBJ databases">
        <title>Tahibacter soli sp. nov. isolated from soil.</title>
        <authorList>
            <person name="Baek J.H."/>
            <person name="Lee J.K."/>
            <person name="Choi D.G."/>
            <person name="Jeon C.O."/>
        </authorList>
    </citation>
    <scope>NUCLEOTIDE SEQUENCE</scope>
    <source>
        <strain evidence="2">BL</strain>
    </source>
</reference>
<feature type="compositionally biased region" description="Low complexity" evidence="1">
    <location>
        <begin position="21"/>
        <end position="35"/>
    </location>
</feature>
<keyword evidence="3" id="KW-1185">Reference proteome</keyword>
<comment type="caution">
    <text evidence="2">The sequence shown here is derived from an EMBL/GenBank/DDBJ whole genome shotgun (WGS) entry which is preliminary data.</text>
</comment>
<organism evidence="2 3">
    <name type="scientific">Tahibacter soli</name>
    <dbReference type="NCBI Taxonomy" id="2983605"/>
    <lineage>
        <taxon>Bacteria</taxon>
        <taxon>Pseudomonadati</taxon>
        <taxon>Pseudomonadota</taxon>
        <taxon>Gammaproteobacteria</taxon>
        <taxon>Lysobacterales</taxon>
        <taxon>Rhodanobacteraceae</taxon>
        <taxon>Tahibacter</taxon>
    </lineage>
</organism>
<dbReference type="AlphaFoldDB" id="A0A9X3YNP5"/>
<protein>
    <recommendedName>
        <fullName evidence="4">ElaB/YqjD/DUF883 family membrane-anchored ribosome-binding protein</fullName>
    </recommendedName>
</protein>